<comment type="function">
    <text evidence="1 9">Catalyzes the transfer of the enolpyruvyl moiety of phosphoenolpyruvate (PEP) to the 5-hydroxyl of shikimate-3-phosphate (S3P) to produce enolpyruvyl shikimate-3-phosphate and inorganic phosphate.</text>
</comment>
<sequence>MRIMPIKKIRAKLSMPADKSITHRALILSSLAKDESIINNLLLSEDTKRTFEILKKIGMRFSGDFNKLKIIPQKIKEDKYELYCGNSGTTARLLSGYFTSKNGLFLLTGDQSLSKRPMKRVVEPLRQMGANIETRNNKLPLKIIGGKLKGIDYTLPISSAQVKSAIIIAGLDAEGKTIIRGDKSSRDHTERMLEYMGANIKVSKNYVEIQKSELYPLKNFYIPGDISSAAFFITLGILHENAKITIENVGLNNTRMGYIEILKSMGANIEYEIIENEPEPYGNIYVETSKDLHGIEIPENLIPAAIDELPLLALVGTNVDGKIILRNATELRVKESDRIKSIVDNFKNLGIRIKEYPDGFEISGKQRIKGGKIETFGDHRIAMMFGIAGLISEEGIYIENEKDVEISFPEFFQLINQLSKEF</sequence>
<dbReference type="GO" id="GO:0009423">
    <property type="term" value="P:chorismate biosynthetic process"/>
    <property type="evidence" value="ECO:0007669"/>
    <property type="project" value="UniProtKB-UniRule"/>
</dbReference>
<feature type="domain" description="Enolpyruvate transferase" evidence="10">
    <location>
        <begin position="5"/>
        <end position="413"/>
    </location>
</feature>
<feature type="active site" description="Proton acceptor" evidence="9">
    <location>
        <position position="307"/>
    </location>
</feature>
<dbReference type="AlphaFoldDB" id="H2J2R7"/>
<dbReference type="Proteomes" id="UP000007161">
    <property type="component" value="Chromosome"/>
</dbReference>
<dbReference type="EMBL" id="CP003257">
    <property type="protein sequence ID" value="AEX84511.1"/>
    <property type="molecule type" value="Genomic_DNA"/>
</dbReference>
<dbReference type="GO" id="GO:0005737">
    <property type="term" value="C:cytoplasm"/>
    <property type="evidence" value="ECO:0007669"/>
    <property type="project" value="UniProtKB-SubCell"/>
</dbReference>
<dbReference type="PIRSF" id="PIRSF000505">
    <property type="entry name" value="EPSPS"/>
    <property type="match status" value="1"/>
</dbReference>
<dbReference type="CDD" id="cd01556">
    <property type="entry name" value="EPSP_synthase"/>
    <property type="match status" value="1"/>
</dbReference>
<dbReference type="RefSeq" id="WP_014295583.1">
    <property type="nucleotide sequence ID" value="NC_016751.1"/>
</dbReference>
<feature type="binding site" evidence="9">
    <location>
        <position position="88"/>
    </location>
    <ligand>
        <name>phosphoenolpyruvate</name>
        <dbReference type="ChEBI" id="CHEBI:58702"/>
    </ligand>
</feature>
<comment type="catalytic activity">
    <reaction evidence="8">
        <text>3-phosphoshikimate + phosphoenolpyruvate = 5-O-(1-carboxyvinyl)-3-phosphoshikimate + phosphate</text>
        <dbReference type="Rhea" id="RHEA:21256"/>
        <dbReference type="ChEBI" id="CHEBI:43474"/>
        <dbReference type="ChEBI" id="CHEBI:57701"/>
        <dbReference type="ChEBI" id="CHEBI:58702"/>
        <dbReference type="ChEBI" id="CHEBI:145989"/>
        <dbReference type="EC" id="2.5.1.19"/>
    </reaction>
    <physiologicalReaction direction="left-to-right" evidence="8">
        <dbReference type="Rhea" id="RHEA:21257"/>
    </physiologicalReaction>
</comment>
<keyword evidence="7 9" id="KW-0057">Aromatic amino acid biosynthesis</keyword>
<evidence type="ECO:0000313" key="12">
    <source>
        <dbReference type="Proteomes" id="UP000007161"/>
    </source>
</evidence>
<keyword evidence="4 9" id="KW-0963">Cytoplasm</keyword>
<feature type="binding site" evidence="9">
    <location>
        <position position="19"/>
    </location>
    <ligand>
        <name>phosphoenolpyruvate</name>
        <dbReference type="ChEBI" id="CHEBI:58702"/>
    </ligand>
</feature>
<dbReference type="PROSITE" id="PS00885">
    <property type="entry name" value="EPSP_SYNTHASE_2"/>
    <property type="match status" value="1"/>
</dbReference>
<accession>H2J2R7</accession>
<dbReference type="PROSITE" id="PS00104">
    <property type="entry name" value="EPSP_SYNTHASE_1"/>
    <property type="match status" value="1"/>
</dbReference>
<name>H2J2R7_MARPK</name>
<comment type="subunit">
    <text evidence="9">Monomer.</text>
</comment>
<dbReference type="OrthoDB" id="9809920at2"/>
<dbReference type="Pfam" id="PF00275">
    <property type="entry name" value="EPSP_synthase"/>
    <property type="match status" value="1"/>
</dbReference>
<dbReference type="PANTHER" id="PTHR21090">
    <property type="entry name" value="AROM/DEHYDROQUINATE SYNTHASE"/>
    <property type="match status" value="1"/>
</dbReference>
<dbReference type="EC" id="2.5.1.19" evidence="9"/>
<dbReference type="FunFam" id="3.65.10.10:FF:000005">
    <property type="entry name" value="3-phosphoshikimate 1-carboxyvinyltransferase"/>
    <property type="match status" value="1"/>
</dbReference>
<dbReference type="FunFam" id="3.65.10.10:FF:000006">
    <property type="entry name" value="3-phosphoshikimate 1-carboxyvinyltransferase"/>
    <property type="match status" value="1"/>
</dbReference>
<dbReference type="SUPFAM" id="SSF55205">
    <property type="entry name" value="EPT/RTPC-like"/>
    <property type="match status" value="1"/>
</dbReference>
<keyword evidence="5 9" id="KW-0028">Amino-acid biosynthesis</keyword>
<feature type="binding site" evidence="9">
    <location>
        <position position="338"/>
    </location>
    <ligand>
        <name>phosphoenolpyruvate</name>
        <dbReference type="ChEBI" id="CHEBI:58702"/>
    </ligand>
</feature>
<feature type="binding site" evidence="9">
    <location>
        <position position="161"/>
    </location>
    <ligand>
        <name>3-phosphoshikimate</name>
        <dbReference type="ChEBI" id="CHEBI:145989"/>
    </ligand>
</feature>
<dbReference type="HOGENOM" id="CLU_024321_0_1_0"/>
<evidence type="ECO:0000256" key="9">
    <source>
        <dbReference type="HAMAP-Rule" id="MF_00210"/>
    </source>
</evidence>
<evidence type="ECO:0000256" key="3">
    <source>
        <dbReference type="ARBA" id="ARBA00009948"/>
    </source>
</evidence>
<dbReference type="InterPro" id="IPR013792">
    <property type="entry name" value="RNA3'P_cycl/enolpyr_Trfase_a/b"/>
</dbReference>
<feature type="binding site" evidence="9">
    <location>
        <position position="116"/>
    </location>
    <ligand>
        <name>phosphoenolpyruvate</name>
        <dbReference type="ChEBI" id="CHEBI:58702"/>
    </ligand>
</feature>
<feature type="binding site" evidence="9">
    <location>
        <position position="159"/>
    </location>
    <ligand>
        <name>3-phosphoshikimate</name>
        <dbReference type="ChEBI" id="CHEBI:145989"/>
    </ligand>
</feature>
<dbReference type="Gene3D" id="3.65.10.10">
    <property type="entry name" value="Enolpyruvate transferase domain"/>
    <property type="match status" value="2"/>
</dbReference>
<evidence type="ECO:0000256" key="5">
    <source>
        <dbReference type="ARBA" id="ARBA00022605"/>
    </source>
</evidence>
<evidence type="ECO:0000256" key="6">
    <source>
        <dbReference type="ARBA" id="ARBA00022679"/>
    </source>
</evidence>
<dbReference type="InterPro" id="IPR006264">
    <property type="entry name" value="EPSP_synthase"/>
</dbReference>
<dbReference type="NCBIfam" id="TIGR01356">
    <property type="entry name" value="aroA"/>
    <property type="match status" value="1"/>
</dbReference>
<dbReference type="eggNOG" id="COG0128">
    <property type="taxonomic scope" value="Bacteria"/>
</dbReference>
<feature type="binding site" evidence="9">
    <location>
        <position position="380"/>
    </location>
    <ligand>
        <name>phosphoenolpyruvate</name>
        <dbReference type="ChEBI" id="CHEBI:58702"/>
    </ligand>
</feature>
<comment type="subcellular location">
    <subcellularLocation>
        <location evidence="9">Cytoplasm</location>
    </subcellularLocation>
</comment>
<evidence type="ECO:0000259" key="10">
    <source>
        <dbReference type="Pfam" id="PF00275"/>
    </source>
</evidence>
<gene>
    <name evidence="9" type="primary">aroA</name>
    <name evidence="11" type="ordered locus">Marpi_0052</name>
</gene>
<reference evidence="12" key="2">
    <citation type="submission" date="2012-01" db="EMBL/GenBank/DDBJ databases">
        <title>Complete sequence of chromosome of Marinitoga piezophila KA3.</title>
        <authorList>
            <person name="Lucas S."/>
            <person name="Han J."/>
            <person name="Lapidus A."/>
            <person name="Cheng J.-F."/>
            <person name="Goodwin L."/>
            <person name="Pitluck S."/>
            <person name="Peters L."/>
            <person name="Mikhailova N."/>
            <person name="Teshima H."/>
            <person name="Detter J.C."/>
            <person name="Han C."/>
            <person name="Tapia R."/>
            <person name="Land M."/>
            <person name="Hauser L."/>
            <person name="Kyrpides N."/>
            <person name="Ivanova N."/>
            <person name="Pagani I."/>
            <person name="Jebbar M."/>
            <person name="Vannier P."/>
            <person name="Oger P."/>
            <person name="Cario A."/>
            <person name="Bartlett D."/>
            <person name="Noll K.M."/>
            <person name="Woyke T."/>
        </authorList>
    </citation>
    <scope>NUCLEOTIDE SEQUENCE [LARGE SCALE GENOMIC DNA]</scope>
    <source>
        <strain evidence="12">DSM 14283 / JCM 11233 / KA3</strain>
    </source>
</reference>
<keyword evidence="6 9" id="KW-0808">Transferase</keyword>
<reference evidence="11 12" key="1">
    <citation type="journal article" date="2012" name="J. Bacteriol.">
        <title>Complete Genome Sequence of the Thermophilic, Piezophilic, Heterotrophic Bacterium Marinitoga piezophila KA3.</title>
        <authorList>
            <person name="Lucas S."/>
            <person name="Han J."/>
            <person name="Lapidus A."/>
            <person name="Cheng J.F."/>
            <person name="Goodwin L.A."/>
            <person name="Pitluck S."/>
            <person name="Peters L."/>
            <person name="Mikhailova N."/>
            <person name="Teshima H."/>
            <person name="Detter J.C."/>
            <person name="Han C."/>
            <person name="Tapia R."/>
            <person name="Land M."/>
            <person name="Hauser L."/>
            <person name="Kyrpides N.C."/>
            <person name="Ivanova N."/>
            <person name="Pagani I."/>
            <person name="Vannier P."/>
            <person name="Oger P."/>
            <person name="Bartlett D.H."/>
            <person name="Noll K.M."/>
            <person name="Woyke T."/>
            <person name="Jebbar M."/>
        </authorList>
    </citation>
    <scope>NUCLEOTIDE SEQUENCE [LARGE SCALE GENOMIC DNA]</scope>
    <source>
        <strain evidence="12">DSM 14283 / JCM 11233 / KA3</strain>
    </source>
</reference>
<evidence type="ECO:0000256" key="1">
    <source>
        <dbReference type="ARBA" id="ARBA00002174"/>
    </source>
</evidence>
<dbReference type="InterPro" id="IPR036968">
    <property type="entry name" value="Enolpyruvate_Tfrase_sf"/>
</dbReference>
<comment type="pathway">
    <text evidence="2 9">Metabolic intermediate biosynthesis; chorismate biosynthesis; chorismate from D-erythrose 4-phosphate and phosphoenolpyruvate: step 6/7.</text>
</comment>
<evidence type="ECO:0000313" key="11">
    <source>
        <dbReference type="EMBL" id="AEX84511.1"/>
    </source>
</evidence>
<feature type="binding site" evidence="9">
    <location>
        <position position="19"/>
    </location>
    <ligand>
        <name>3-phosphoshikimate</name>
        <dbReference type="ChEBI" id="CHEBI:145989"/>
    </ligand>
</feature>
<evidence type="ECO:0000256" key="8">
    <source>
        <dbReference type="ARBA" id="ARBA00044633"/>
    </source>
</evidence>
<dbReference type="GO" id="GO:0003866">
    <property type="term" value="F:3-phosphoshikimate 1-carboxyvinyltransferase activity"/>
    <property type="evidence" value="ECO:0007669"/>
    <property type="project" value="UniProtKB-UniRule"/>
</dbReference>
<organism evidence="11 12">
    <name type="scientific">Marinitoga piezophila (strain DSM 14283 / JCM 11233 / KA3)</name>
    <dbReference type="NCBI Taxonomy" id="443254"/>
    <lineage>
        <taxon>Bacteria</taxon>
        <taxon>Thermotogati</taxon>
        <taxon>Thermotogota</taxon>
        <taxon>Thermotogae</taxon>
        <taxon>Petrotogales</taxon>
        <taxon>Petrotogaceae</taxon>
        <taxon>Marinitoga</taxon>
    </lineage>
</organism>
<dbReference type="KEGG" id="mpz:Marpi_0052"/>
<dbReference type="HAMAP" id="MF_00210">
    <property type="entry name" value="EPSP_synth"/>
    <property type="match status" value="1"/>
</dbReference>
<keyword evidence="12" id="KW-1185">Reference proteome</keyword>
<dbReference type="STRING" id="443254.Marpi_0052"/>
<feature type="binding site" evidence="9">
    <location>
        <position position="24"/>
    </location>
    <ligand>
        <name>3-phosphoshikimate</name>
        <dbReference type="ChEBI" id="CHEBI:145989"/>
    </ligand>
</feature>
<evidence type="ECO:0000256" key="7">
    <source>
        <dbReference type="ARBA" id="ARBA00023141"/>
    </source>
</evidence>
<feature type="binding site" evidence="9">
    <location>
        <position position="20"/>
    </location>
    <ligand>
        <name>3-phosphoshikimate</name>
        <dbReference type="ChEBI" id="CHEBI:145989"/>
    </ligand>
</feature>
<proteinExistence type="inferred from homology"/>
<feature type="binding site" evidence="9">
    <location>
        <position position="307"/>
    </location>
    <ligand>
        <name>3-phosphoshikimate</name>
        <dbReference type="ChEBI" id="CHEBI:145989"/>
    </ligand>
</feature>
<dbReference type="GO" id="GO:0009073">
    <property type="term" value="P:aromatic amino acid family biosynthetic process"/>
    <property type="evidence" value="ECO:0007669"/>
    <property type="project" value="UniProtKB-KW"/>
</dbReference>
<feature type="binding site" evidence="9">
    <location>
        <position position="161"/>
    </location>
    <ligand>
        <name>phosphoenolpyruvate</name>
        <dbReference type="ChEBI" id="CHEBI:58702"/>
    </ligand>
</feature>
<dbReference type="PANTHER" id="PTHR21090:SF5">
    <property type="entry name" value="PENTAFUNCTIONAL AROM POLYPEPTIDE"/>
    <property type="match status" value="1"/>
</dbReference>
<evidence type="ECO:0000256" key="4">
    <source>
        <dbReference type="ARBA" id="ARBA00022490"/>
    </source>
</evidence>
<comment type="similarity">
    <text evidence="3 9">Belongs to the EPSP synthase family.</text>
</comment>
<dbReference type="InterPro" id="IPR001986">
    <property type="entry name" value="Enolpyruvate_Tfrase_dom"/>
</dbReference>
<feature type="binding site" evidence="9">
    <location>
        <position position="334"/>
    </location>
    <ligand>
        <name>3-phosphoshikimate</name>
        <dbReference type="ChEBI" id="CHEBI:145989"/>
    </ligand>
</feature>
<comment type="caution">
    <text evidence="9">Lacks conserved residue(s) required for the propagation of feature annotation.</text>
</comment>
<dbReference type="UniPathway" id="UPA00053">
    <property type="reaction ID" value="UER00089"/>
</dbReference>
<dbReference type="GO" id="GO:0008652">
    <property type="term" value="P:amino acid biosynthetic process"/>
    <property type="evidence" value="ECO:0007669"/>
    <property type="project" value="UniProtKB-KW"/>
</dbReference>
<protein>
    <recommendedName>
        <fullName evidence="9">3-phosphoshikimate 1-carboxyvinyltransferase</fullName>
        <ecNumber evidence="9">2.5.1.19</ecNumber>
    </recommendedName>
    <alternativeName>
        <fullName evidence="9">5-enolpyruvylshikimate-3-phosphate synthase</fullName>
        <shortName evidence="9">EPSP synthase</shortName>
        <shortName evidence="9">EPSPS</shortName>
    </alternativeName>
</protein>
<evidence type="ECO:0000256" key="2">
    <source>
        <dbReference type="ARBA" id="ARBA00004811"/>
    </source>
</evidence>
<dbReference type="InterPro" id="IPR023193">
    <property type="entry name" value="EPSP_synthase_CS"/>
</dbReference>